<gene>
    <name evidence="1" type="ORF">C3E79_02135</name>
</gene>
<accession>A0A2S0WCD1</accession>
<reference evidence="2" key="1">
    <citation type="submission" date="2018-01" db="EMBL/GenBank/DDBJ databases">
        <authorList>
            <person name="Li J."/>
        </authorList>
    </citation>
    <scope>NUCLEOTIDE SEQUENCE [LARGE SCALE GENOMIC DNA]</scope>
    <source>
        <strain evidence="2">2184</strain>
    </source>
</reference>
<proteinExistence type="predicted"/>
<dbReference type="OrthoDB" id="4425096at2"/>
<dbReference type="EMBL" id="CP026948">
    <property type="protein sequence ID" value="AWB83437.1"/>
    <property type="molecule type" value="Genomic_DNA"/>
</dbReference>
<dbReference type="KEGG" id="clia:C3E79_02135"/>
<dbReference type="AlphaFoldDB" id="A0A2S0WCD1"/>
<organism evidence="1 2">
    <name type="scientific">Corynebacterium liangguodongii</name>
    <dbReference type="NCBI Taxonomy" id="2079535"/>
    <lineage>
        <taxon>Bacteria</taxon>
        <taxon>Bacillati</taxon>
        <taxon>Actinomycetota</taxon>
        <taxon>Actinomycetes</taxon>
        <taxon>Mycobacteriales</taxon>
        <taxon>Corynebacteriaceae</taxon>
        <taxon>Corynebacterium</taxon>
    </lineage>
</organism>
<sequence length="197" mass="20424">MGGAPEPRRFAPGDVLEVGSQFRSLLPRGGLPRQAVTHASETAALVVEMLEAVTATGGFAGVVGWPELSYAGISHLERVIAVPDPGIDPLSVAGVLVEGLDLVVLHLPQRIALSPVRARPLLARVRRGRAALITVNAEVPSPALRLSARVVGFHGIGRGSGRITGFDLRVEAAGHRTASAVITLGQAAGRAPLEAVR</sequence>
<evidence type="ECO:0000313" key="2">
    <source>
        <dbReference type="Proteomes" id="UP000244754"/>
    </source>
</evidence>
<dbReference type="Proteomes" id="UP000244754">
    <property type="component" value="Chromosome"/>
</dbReference>
<keyword evidence="2" id="KW-1185">Reference proteome</keyword>
<evidence type="ECO:0000313" key="1">
    <source>
        <dbReference type="EMBL" id="AWB83437.1"/>
    </source>
</evidence>
<protein>
    <submittedName>
        <fullName evidence="1">Uncharacterized protein</fullName>
    </submittedName>
</protein>
<name>A0A2S0WCD1_9CORY</name>